<accession>A0A1Y1YLS1</accession>
<dbReference type="OrthoDB" id="5046242at2759"/>
<dbReference type="PANTHER" id="PTHR42923">
    <property type="entry name" value="PROTOPORPHYRINOGEN OXIDASE"/>
    <property type="match status" value="1"/>
</dbReference>
<dbReference type="EMBL" id="MCFA01000206">
    <property type="protein sequence ID" value="ORX98949.1"/>
    <property type="molecule type" value="Genomic_DNA"/>
</dbReference>
<dbReference type="Proteomes" id="UP000193144">
    <property type="component" value="Unassembled WGS sequence"/>
</dbReference>
<dbReference type="GO" id="GO:0016491">
    <property type="term" value="F:oxidoreductase activity"/>
    <property type="evidence" value="ECO:0007669"/>
    <property type="project" value="TreeGrafter"/>
</dbReference>
<keyword evidence="1" id="KW-0732">Signal</keyword>
<comment type="caution">
    <text evidence="2">The sequence shown here is derived from an EMBL/GenBank/DDBJ whole genome shotgun (WGS) entry which is preliminary data.</text>
</comment>
<reference evidence="2 3" key="1">
    <citation type="submission" date="2016-07" db="EMBL/GenBank/DDBJ databases">
        <title>Pervasive Adenine N6-methylation of Active Genes in Fungi.</title>
        <authorList>
            <consortium name="DOE Joint Genome Institute"/>
            <person name="Mondo S.J."/>
            <person name="Dannebaum R.O."/>
            <person name="Kuo R.C."/>
            <person name="Labutti K."/>
            <person name="Haridas S."/>
            <person name="Kuo A."/>
            <person name="Salamov A."/>
            <person name="Ahrendt S.R."/>
            <person name="Lipzen A."/>
            <person name="Sullivan W."/>
            <person name="Andreopoulos W.B."/>
            <person name="Clum A."/>
            <person name="Lindquist E."/>
            <person name="Daum C."/>
            <person name="Ramamoorthy G.K."/>
            <person name="Gryganskyi A."/>
            <person name="Culley D."/>
            <person name="Magnuson J.K."/>
            <person name="James T.Y."/>
            <person name="O'Malley M.A."/>
            <person name="Stajich J.E."/>
            <person name="Spatafora J.W."/>
            <person name="Visel A."/>
            <person name="Grigoriev I.V."/>
        </authorList>
    </citation>
    <scope>NUCLEOTIDE SEQUENCE [LARGE SCALE GENOMIC DNA]</scope>
    <source>
        <strain evidence="2 3">CBS 115471</strain>
    </source>
</reference>
<dbReference type="Gene3D" id="1.10.405.20">
    <property type="match status" value="1"/>
</dbReference>
<dbReference type="PRINTS" id="PR00419">
    <property type="entry name" value="ADXRDTASE"/>
</dbReference>
<evidence type="ECO:0008006" key="4">
    <source>
        <dbReference type="Google" id="ProtNLM"/>
    </source>
</evidence>
<gene>
    <name evidence="2" type="ORF">BCR34DRAFT_606767</name>
</gene>
<organism evidence="2 3">
    <name type="scientific">Clohesyomyces aquaticus</name>
    <dbReference type="NCBI Taxonomy" id="1231657"/>
    <lineage>
        <taxon>Eukaryota</taxon>
        <taxon>Fungi</taxon>
        <taxon>Dikarya</taxon>
        <taxon>Ascomycota</taxon>
        <taxon>Pezizomycotina</taxon>
        <taxon>Dothideomycetes</taxon>
        <taxon>Pleosporomycetidae</taxon>
        <taxon>Pleosporales</taxon>
        <taxon>Lindgomycetaceae</taxon>
        <taxon>Clohesyomyces</taxon>
    </lineage>
</organism>
<dbReference type="Gene3D" id="3.50.50.60">
    <property type="entry name" value="FAD/NAD(P)-binding domain"/>
    <property type="match status" value="1"/>
</dbReference>
<dbReference type="InterPro" id="IPR036188">
    <property type="entry name" value="FAD/NAD-bd_sf"/>
</dbReference>
<feature type="chain" id="PRO_5012711349" description="FAD/NAD(P)-binding domain-containing protein" evidence="1">
    <location>
        <begin position="23"/>
        <end position="474"/>
    </location>
</feature>
<feature type="signal peptide" evidence="1">
    <location>
        <begin position="1"/>
        <end position="22"/>
    </location>
</feature>
<dbReference type="AlphaFoldDB" id="A0A1Y1YLS1"/>
<dbReference type="Pfam" id="PF13450">
    <property type="entry name" value="NAD_binding_8"/>
    <property type="match status" value="1"/>
</dbReference>
<dbReference type="SUPFAM" id="SSF51905">
    <property type="entry name" value="FAD/NAD(P)-binding domain"/>
    <property type="match status" value="1"/>
</dbReference>
<evidence type="ECO:0000313" key="3">
    <source>
        <dbReference type="Proteomes" id="UP000193144"/>
    </source>
</evidence>
<protein>
    <recommendedName>
        <fullName evidence="4">FAD/NAD(P)-binding domain-containing protein</fullName>
    </recommendedName>
</protein>
<evidence type="ECO:0000313" key="2">
    <source>
        <dbReference type="EMBL" id="ORX98949.1"/>
    </source>
</evidence>
<proteinExistence type="predicted"/>
<dbReference type="Gene3D" id="3.30.70.1990">
    <property type="match status" value="1"/>
</dbReference>
<sequence length="474" mass="53046">MRYSLTFSSLLASATFFDFTTAWPTKHQRPVCVVGAGPAGLTAASKLEGKGFKTVIFEKQAEIGGKCQSYYDDRGIFHPMGAAFYSNASYPQTVNVLNSAGVSSERFYLAGAREQFRYNYTDGVIEPLPALSNAFLLQLFAEIARYAPLWQKVFAPYSVPSFKNGVPAELAVSGADWLRNNNFTALPILLVNPLALYGYGDINIVPALYTLQYITPDILTAFIGRHEVYYTDFHKVWVQWAKKHIKGPITTSAEVNCIERGGDHPIIRYSQLINNHRHYGHQECSSLIMAFPPTLDNLRTAGLDISDEEDEVFAPVGIHNYFSSAVNLKLPFGVSYIQNSSSRTVPPPNDGEPVAVLRLSPNSTVSTAWSWGPYREFESEASAYNLLKSTLSKVNKDPRDVNAMSVELQSADIRAFRKWDYFPHFDTEQLKCGWYDKLNKLQGCKKTYWASGLNGMETVEWAIRAGQDVVDSYF</sequence>
<dbReference type="InterPro" id="IPR050464">
    <property type="entry name" value="Zeta_carotene_desat/Oxidored"/>
</dbReference>
<name>A0A1Y1YLS1_9PLEO</name>
<dbReference type="PANTHER" id="PTHR42923:SF3">
    <property type="entry name" value="PROTOPORPHYRINOGEN OXIDASE"/>
    <property type="match status" value="1"/>
</dbReference>
<evidence type="ECO:0000256" key="1">
    <source>
        <dbReference type="SAM" id="SignalP"/>
    </source>
</evidence>
<keyword evidence="3" id="KW-1185">Reference proteome</keyword>